<dbReference type="PANTHER" id="PTHR23121">
    <property type="entry name" value="SODIUM-DEPENDENT GLUCOSE TRANSPORTER 1"/>
    <property type="match status" value="1"/>
</dbReference>
<feature type="transmembrane region" description="Helical" evidence="4">
    <location>
        <begin position="353"/>
        <end position="376"/>
    </location>
</feature>
<evidence type="ECO:0000313" key="6">
    <source>
        <dbReference type="Proteomes" id="UP000759131"/>
    </source>
</evidence>
<feature type="non-terminal residue" evidence="5">
    <location>
        <position position="1"/>
    </location>
</feature>
<feature type="transmembrane region" description="Helical" evidence="4">
    <location>
        <begin position="232"/>
        <end position="254"/>
    </location>
</feature>
<dbReference type="Gene3D" id="1.20.1250.20">
    <property type="entry name" value="MFS general substrate transporter like domains"/>
    <property type="match status" value="1"/>
</dbReference>
<feature type="transmembrane region" description="Helical" evidence="4">
    <location>
        <begin position="72"/>
        <end position="92"/>
    </location>
</feature>
<dbReference type="EMBL" id="OC873161">
    <property type="protein sequence ID" value="CAD7636254.1"/>
    <property type="molecule type" value="Genomic_DNA"/>
</dbReference>
<accession>A0A7R9L7B3</accession>
<keyword evidence="6" id="KW-1185">Reference proteome</keyword>
<keyword evidence="2 4" id="KW-1133">Transmembrane helix</keyword>
<evidence type="ECO:0000313" key="5">
    <source>
        <dbReference type="EMBL" id="CAD7636254.1"/>
    </source>
</evidence>
<feature type="transmembrane region" description="Helical" evidence="4">
    <location>
        <begin position="382"/>
        <end position="401"/>
    </location>
</feature>
<protein>
    <recommendedName>
        <fullName evidence="7">Sodium-dependent glucose transporter 1</fullName>
    </recommendedName>
</protein>
<evidence type="ECO:0008006" key="7">
    <source>
        <dbReference type="Google" id="ProtNLM"/>
    </source>
</evidence>
<dbReference type="SUPFAM" id="SSF103473">
    <property type="entry name" value="MFS general substrate transporter"/>
    <property type="match status" value="1"/>
</dbReference>
<dbReference type="AlphaFoldDB" id="A0A7R9L7B3"/>
<evidence type="ECO:0000256" key="4">
    <source>
        <dbReference type="SAM" id="Phobius"/>
    </source>
</evidence>
<dbReference type="Pfam" id="PF07690">
    <property type="entry name" value="MFS_1"/>
    <property type="match status" value="1"/>
</dbReference>
<dbReference type="OrthoDB" id="18420at2759"/>
<feature type="transmembrane region" description="Helical" evidence="4">
    <location>
        <begin position="275"/>
        <end position="298"/>
    </location>
</feature>
<dbReference type="Proteomes" id="UP000759131">
    <property type="component" value="Unassembled WGS sequence"/>
</dbReference>
<feature type="transmembrane region" description="Helical" evidence="4">
    <location>
        <begin position="122"/>
        <end position="151"/>
    </location>
</feature>
<dbReference type="InterPro" id="IPR036259">
    <property type="entry name" value="MFS_trans_sf"/>
</dbReference>
<dbReference type="EMBL" id="CAJPIZ010018586">
    <property type="protein sequence ID" value="CAG2116597.1"/>
    <property type="molecule type" value="Genomic_DNA"/>
</dbReference>
<evidence type="ECO:0000256" key="2">
    <source>
        <dbReference type="ARBA" id="ARBA00022989"/>
    </source>
</evidence>
<dbReference type="InterPro" id="IPR011701">
    <property type="entry name" value="MFS"/>
</dbReference>
<dbReference type="GO" id="GO:0022857">
    <property type="term" value="F:transmembrane transporter activity"/>
    <property type="evidence" value="ECO:0007669"/>
    <property type="project" value="InterPro"/>
</dbReference>
<evidence type="ECO:0000256" key="1">
    <source>
        <dbReference type="ARBA" id="ARBA00022692"/>
    </source>
</evidence>
<name>A0A7R9L7B3_9ACAR</name>
<organism evidence="5">
    <name type="scientific">Medioppia subpectinata</name>
    <dbReference type="NCBI Taxonomy" id="1979941"/>
    <lineage>
        <taxon>Eukaryota</taxon>
        <taxon>Metazoa</taxon>
        <taxon>Ecdysozoa</taxon>
        <taxon>Arthropoda</taxon>
        <taxon>Chelicerata</taxon>
        <taxon>Arachnida</taxon>
        <taxon>Acari</taxon>
        <taxon>Acariformes</taxon>
        <taxon>Sarcoptiformes</taxon>
        <taxon>Oribatida</taxon>
        <taxon>Brachypylina</taxon>
        <taxon>Oppioidea</taxon>
        <taxon>Oppiidae</taxon>
        <taxon>Medioppia</taxon>
    </lineage>
</organism>
<keyword evidence="1 4" id="KW-0812">Transmembrane</keyword>
<feature type="transmembrane region" description="Helical" evidence="4">
    <location>
        <begin position="318"/>
        <end position="344"/>
    </location>
</feature>
<feature type="transmembrane region" description="Helical" evidence="4">
    <location>
        <begin position="163"/>
        <end position="181"/>
    </location>
</feature>
<evidence type="ECO:0000256" key="3">
    <source>
        <dbReference type="ARBA" id="ARBA00023136"/>
    </source>
</evidence>
<feature type="transmembrane region" description="Helical" evidence="4">
    <location>
        <begin position="33"/>
        <end position="52"/>
    </location>
</feature>
<reference evidence="5" key="1">
    <citation type="submission" date="2020-11" db="EMBL/GenBank/DDBJ databases">
        <authorList>
            <person name="Tran Van P."/>
        </authorList>
    </citation>
    <scope>NUCLEOTIDE SEQUENCE</scope>
</reference>
<dbReference type="PANTHER" id="PTHR23121:SF9">
    <property type="entry name" value="SODIUM-DEPENDENT GLUCOSE TRANSPORTER 1"/>
    <property type="match status" value="1"/>
</dbReference>
<keyword evidence="3 4" id="KW-0472">Membrane</keyword>
<proteinExistence type="predicted"/>
<sequence>MANNTNNTMNISVPLEAFKTDVNNTYSNKYKKIASWTLFYCAFTYGLTTYIIGPALNDMTIKLNTTTDNITLVLGCLLAGYTLGAIIIGIIFNFINRQLVLICLLVIMAGAVSLAPNVPKLWMLLVDGLVCGFGAGGFDTAQVVWLIELWGDKSSQYLQGMQFFNALGTVISPLMTAPYLATKIEQKNKTQSITAYNITSYLTSNSSHSLHIHNNNDETKDVDIYTKSQIEIPFGIVGALLLTSALLLLILHFYRRYTPPVDENDQFVCKCPERLTLIYIILGVFTIAPYVGMEVMNFQLIATFAKYSHLQLSGSDAALVQTVMAAAFALFRGISIGNVVTILFEVNGYSHTVLFIGVIVTGIGFSTVFASVYAFLEKHIAISNAVGGLLVCTCGLMGGLLPT</sequence>
<gene>
    <name evidence="5" type="ORF">OSB1V03_LOCUS16556</name>
</gene>
<feature type="transmembrane region" description="Helical" evidence="4">
    <location>
        <begin position="99"/>
        <end position="116"/>
    </location>
</feature>